<evidence type="ECO:0000313" key="3">
    <source>
        <dbReference type="Proteomes" id="UP000694300"/>
    </source>
</evidence>
<feature type="domain" description="Putative auto-transporter adhesin head GIN" evidence="1">
    <location>
        <begin position="53"/>
        <end position="214"/>
    </location>
</feature>
<proteinExistence type="predicted"/>
<dbReference type="PANTHER" id="PTHR39200">
    <property type="entry name" value="HYPOTHETICAL EXPORTED PROTEIN"/>
    <property type="match status" value="1"/>
</dbReference>
<evidence type="ECO:0000259" key="1">
    <source>
        <dbReference type="Pfam" id="PF10988"/>
    </source>
</evidence>
<dbReference type="RefSeq" id="WP_218596029.1">
    <property type="nucleotide sequence ID" value="NZ_JADQDF010000001.1"/>
</dbReference>
<dbReference type="PROSITE" id="PS51257">
    <property type="entry name" value="PROKAR_LIPOPROTEIN"/>
    <property type="match status" value="1"/>
</dbReference>
<evidence type="ECO:0000313" key="2">
    <source>
        <dbReference type="EMBL" id="MBW0130661.1"/>
    </source>
</evidence>
<dbReference type="Pfam" id="PF10988">
    <property type="entry name" value="DUF2807"/>
    <property type="match status" value="1"/>
</dbReference>
<dbReference type="PANTHER" id="PTHR39200:SF1">
    <property type="entry name" value="AUTO-TRANSPORTER ADHESIN HEAD GIN DOMAIN-CONTAINING PROTEIN-RELATED"/>
    <property type="match status" value="1"/>
</dbReference>
<gene>
    <name evidence="2" type="ORF">I4I82_23745</name>
</gene>
<dbReference type="InterPro" id="IPR021255">
    <property type="entry name" value="DUF2807"/>
</dbReference>
<reference evidence="2 3" key="1">
    <citation type="submission" date="2020-11" db="EMBL/GenBank/DDBJ databases">
        <title>Pseudonocardia abyssalis sp. nov. and Pseudonocardia oceani sp. nov., description and phylogenomic analysis of two novel actinomycetes isolated from the deep Southern Ocean.</title>
        <authorList>
            <person name="Parra J."/>
        </authorList>
    </citation>
    <scope>NUCLEOTIDE SEQUENCE [LARGE SCALE GENOMIC DNA]</scope>
    <source>
        <strain evidence="3">KRD185</strain>
    </source>
</reference>
<name>A0ABS6UFG3_9PSEU</name>
<keyword evidence="3" id="KW-1185">Reference proteome</keyword>
<sequence>MRRSTPLALAALAVVLAGCGNGVPPVPADAPPPAATATVTSSGAGETRQVSGFSAVELSSVGDLRIEQTGTESLTIEAAPDVLPLLTSEVSGGVLRLGVVPGADFRTDQPIVYRLTVDALDALTVSGAGDATAAALRTGALTVDITGAGDVTLGGTADSQVVTIGGSGDYDAQDLQTATATLTVDGAGDAVVRVSDRLDVTVGGAGSVEYIGDPQVTQDVSGAGDVERR</sequence>
<dbReference type="Proteomes" id="UP000694300">
    <property type="component" value="Unassembled WGS sequence"/>
</dbReference>
<accession>A0ABS6UFG3</accession>
<protein>
    <submittedName>
        <fullName evidence="2">DUF2807 domain-containing protein</fullName>
    </submittedName>
</protein>
<comment type="caution">
    <text evidence="2">The sequence shown here is derived from an EMBL/GenBank/DDBJ whole genome shotgun (WGS) entry which is preliminary data.</text>
</comment>
<organism evidence="2 3">
    <name type="scientific">Pseudonocardia oceani</name>
    <dbReference type="NCBI Taxonomy" id="2792013"/>
    <lineage>
        <taxon>Bacteria</taxon>
        <taxon>Bacillati</taxon>
        <taxon>Actinomycetota</taxon>
        <taxon>Actinomycetes</taxon>
        <taxon>Pseudonocardiales</taxon>
        <taxon>Pseudonocardiaceae</taxon>
        <taxon>Pseudonocardia</taxon>
    </lineage>
</organism>
<dbReference type="EMBL" id="JADQDF010000001">
    <property type="protein sequence ID" value="MBW0130661.1"/>
    <property type="molecule type" value="Genomic_DNA"/>
</dbReference>